<name>A0ABW8IFZ7_9GAMM</name>
<dbReference type="RefSeq" id="WP_380016287.1">
    <property type="nucleotide sequence ID" value="NZ_JADIKI010000021.1"/>
</dbReference>
<evidence type="ECO:0000313" key="1">
    <source>
        <dbReference type="EMBL" id="MFK2853241.1"/>
    </source>
</evidence>
<dbReference type="EMBL" id="JADIKI010000021">
    <property type="protein sequence ID" value="MFK2853241.1"/>
    <property type="molecule type" value="Genomic_DNA"/>
</dbReference>
<accession>A0ABW8IFZ7</accession>
<evidence type="ECO:0000313" key="2">
    <source>
        <dbReference type="Proteomes" id="UP001620409"/>
    </source>
</evidence>
<dbReference type="Proteomes" id="UP001620409">
    <property type="component" value="Unassembled WGS sequence"/>
</dbReference>
<comment type="caution">
    <text evidence="1">The sequence shown here is derived from an EMBL/GenBank/DDBJ whole genome shotgun (WGS) entry which is preliminary data.</text>
</comment>
<sequence>MSISIEFLLKHIRPIGLSGYTTFCSSELTTFLVDSLGFGLQDVVIIYAAWRGVALSDKYSADVVECAKDVSNARWSFLQQTSGSTVMFLDGTQLQDLSNANLSQSFTWRPASPIAVAVTIDGTHGGHRICWEAEGFSGNTDGNGKIVHFSGLI</sequence>
<keyword evidence="2" id="KW-1185">Reference proteome</keyword>
<protein>
    <submittedName>
        <fullName evidence="1">Uncharacterized protein</fullName>
    </submittedName>
</protein>
<gene>
    <name evidence="1" type="ORF">ISP18_01355</name>
</gene>
<organism evidence="1 2">
    <name type="scientific">Dyella humi</name>
    <dbReference type="NCBI Taxonomy" id="1770547"/>
    <lineage>
        <taxon>Bacteria</taxon>
        <taxon>Pseudomonadati</taxon>
        <taxon>Pseudomonadota</taxon>
        <taxon>Gammaproteobacteria</taxon>
        <taxon>Lysobacterales</taxon>
        <taxon>Rhodanobacteraceae</taxon>
        <taxon>Dyella</taxon>
    </lineage>
</organism>
<reference evidence="1 2" key="1">
    <citation type="submission" date="2020-10" db="EMBL/GenBank/DDBJ databases">
        <title>Phylogeny of dyella-like bacteria.</title>
        <authorList>
            <person name="Fu J."/>
        </authorList>
    </citation>
    <scope>NUCLEOTIDE SEQUENCE [LARGE SCALE GENOMIC DNA]</scope>
    <source>
        <strain evidence="1 2">DHG40</strain>
    </source>
</reference>
<proteinExistence type="predicted"/>